<dbReference type="STRING" id="1121455.SAMN02745728_01266"/>
<dbReference type="OrthoDB" id="3392378at2"/>
<dbReference type="InterPro" id="IPR036736">
    <property type="entry name" value="ACP-like_sf"/>
</dbReference>
<keyword evidence="3" id="KW-0443">Lipid metabolism</keyword>
<comment type="similarity">
    <text evidence="3">Belongs to the acyl carrier protein (ACP) family.</text>
</comment>
<comment type="pathway">
    <text evidence="3">Lipid metabolism; fatty acid biosynthesis.</text>
</comment>
<dbReference type="AlphaFoldDB" id="A0A1M7STP8"/>
<accession>A0A1M7STP8</accession>
<dbReference type="InterPro" id="IPR009081">
    <property type="entry name" value="PP-bd_ACP"/>
</dbReference>
<comment type="function">
    <text evidence="3">Carrier of the growing fatty acid chain in fatty acid biosynthesis.</text>
</comment>
<keyword evidence="3" id="KW-0963">Cytoplasm</keyword>
<dbReference type="PROSITE" id="PS50075">
    <property type="entry name" value="CARRIER"/>
    <property type="match status" value="1"/>
</dbReference>
<feature type="modified residue" description="O-(pantetheine 4'-phosphoryl)serine" evidence="3">
    <location>
        <position position="39"/>
    </location>
</feature>
<name>A0A1M7STP8_9BACT</name>
<feature type="domain" description="Carrier" evidence="4">
    <location>
        <begin position="4"/>
        <end position="80"/>
    </location>
</feature>
<dbReference type="HAMAP" id="MF_01217">
    <property type="entry name" value="Acyl_carrier"/>
    <property type="match status" value="1"/>
</dbReference>
<evidence type="ECO:0000259" key="4">
    <source>
        <dbReference type="PROSITE" id="PS50075"/>
    </source>
</evidence>
<dbReference type="GO" id="GO:0009245">
    <property type="term" value="P:lipid A biosynthetic process"/>
    <property type="evidence" value="ECO:0007669"/>
    <property type="project" value="TreeGrafter"/>
</dbReference>
<proteinExistence type="inferred from homology"/>
<reference evidence="5 6" key="1">
    <citation type="submission" date="2016-12" db="EMBL/GenBank/DDBJ databases">
        <authorList>
            <person name="Song W.-J."/>
            <person name="Kurnit D.M."/>
        </authorList>
    </citation>
    <scope>NUCLEOTIDE SEQUENCE [LARGE SCALE GENOMIC DNA]</scope>
    <source>
        <strain evidence="5 6">DSM 11393</strain>
    </source>
</reference>
<keyword evidence="1 3" id="KW-0596">Phosphopantetheine</keyword>
<dbReference type="RefSeq" id="WP_084650619.1">
    <property type="nucleotide sequence ID" value="NZ_FRDI01000004.1"/>
</dbReference>
<dbReference type="GO" id="GO:0000035">
    <property type="term" value="F:acyl binding"/>
    <property type="evidence" value="ECO:0007669"/>
    <property type="project" value="TreeGrafter"/>
</dbReference>
<keyword evidence="2 3" id="KW-0597">Phosphoprotein</keyword>
<gene>
    <name evidence="3" type="primary">acpP</name>
    <name evidence="5" type="ORF">SAMN02745728_01266</name>
</gene>
<dbReference type="GO" id="GO:0005829">
    <property type="term" value="C:cytosol"/>
    <property type="evidence" value="ECO:0007669"/>
    <property type="project" value="TreeGrafter"/>
</dbReference>
<keyword evidence="3" id="KW-0276">Fatty acid metabolism</keyword>
<dbReference type="Pfam" id="PF00550">
    <property type="entry name" value="PP-binding"/>
    <property type="match status" value="1"/>
</dbReference>
<evidence type="ECO:0000256" key="1">
    <source>
        <dbReference type="ARBA" id="ARBA00022450"/>
    </source>
</evidence>
<organism evidence="5 6">
    <name type="scientific">Desulfovibrio litoralis DSM 11393</name>
    <dbReference type="NCBI Taxonomy" id="1121455"/>
    <lineage>
        <taxon>Bacteria</taxon>
        <taxon>Pseudomonadati</taxon>
        <taxon>Thermodesulfobacteriota</taxon>
        <taxon>Desulfovibrionia</taxon>
        <taxon>Desulfovibrionales</taxon>
        <taxon>Desulfovibrionaceae</taxon>
        <taxon>Desulfovibrio</taxon>
    </lineage>
</organism>
<sequence>MTDNDIITRANTALAEEFELEVSSFVPEALFKEDLNLDSLDAVDMVIALEKEFGVKIGKDPQLSSIRTVNDLHQYLLKKKAELS</sequence>
<dbReference type="GO" id="GO:0000036">
    <property type="term" value="F:acyl carrier activity"/>
    <property type="evidence" value="ECO:0007669"/>
    <property type="project" value="UniProtKB-UniRule"/>
</dbReference>
<comment type="subcellular location">
    <subcellularLocation>
        <location evidence="3">Cytoplasm</location>
    </subcellularLocation>
</comment>
<comment type="PTM">
    <text evidence="3">4'-phosphopantetheine is transferred from CoA to a specific serine of apo-ACP by AcpS. This modification is essential for activity because fatty acids are bound in thioester linkage to the sulfhydryl of the prosthetic group.</text>
</comment>
<dbReference type="Gene3D" id="1.10.1200.10">
    <property type="entry name" value="ACP-like"/>
    <property type="match status" value="1"/>
</dbReference>
<evidence type="ECO:0000313" key="6">
    <source>
        <dbReference type="Proteomes" id="UP000186469"/>
    </source>
</evidence>
<protein>
    <recommendedName>
        <fullName evidence="3">Acyl carrier protein</fullName>
        <shortName evidence="3">ACP</shortName>
    </recommendedName>
</protein>
<dbReference type="EMBL" id="FRDI01000004">
    <property type="protein sequence ID" value="SHN61811.1"/>
    <property type="molecule type" value="Genomic_DNA"/>
</dbReference>
<dbReference type="InterPro" id="IPR003231">
    <property type="entry name" value="ACP"/>
</dbReference>
<keyword evidence="6" id="KW-1185">Reference proteome</keyword>
<keyword evidence="3" id="KW-0275">Fatty acid biosynthesis</keyword>
<evidence type="ECO:0000313" key="5">
    <source>
        <dbReference type="EMBL" id="SHN61811.1"/>
    </source>
</evidence>
<evidence type="ECO:0000256" key="2">
    <source>
        <dbReference type="ARBA" id="ARBA00022553"/>
    </source>
</evidence>
<dbReference type="Proteomes" id="UP000186469">
    <property type="component" value="Unassembled WGS sequence"/>
</dbReference>
<keyword evidence="3" id="KW-0444">Lipid biosynthesis</keyword>
<dbReference type="SUPFAM" id="SSF47336">
    <property type="entry name" value="ACP-like"/>
    <property type="match status" value="1"/>
</dbReference>
<dbReference type="PANTHER" id="PTHR20863">
    <property type="entry name" value="ACYL CARRIER PROTEIN"/>
    <property type="match status" value="1"/>
</dbReference>
<dbReference type="GO" id="GO:0016020">
    <property type="term" value="C:membrane"/>
    <property type="evidence" value="ECO:0007669"/>
    <property type="project" value="GOC"/>
</dbReference>
<dbReference type="PANTHER" id="PTHR20863:SF69">
    <property type="entry name" value="ACYL CARRIER PROTEIN"/>
    <property type="match status" value="1"/>
</dbReference>
<dbReference type="UniPathway" id="UPA00094"/>
<evidence type="ECO:0000256" key="3">
    <source>
        <dbReference type="HAMAP-Rule" id="MF_01217"/>
    </source>
</evidence>